<evidence type="ECO:0000313" key="2">
    <source>
        <dbReference type="Proteomes" id="UP000464751"/>
    </source>
</evidence>
<dbReference type="Gene3D" id="2.40.10.10">
    <property type="entry name" value="Trypsin-like serine proteases"/>
    <property type="match status" value="2"/>
</dbReference>
<dbReference type="AlphaFoldDB" id="A0A6P1YQ51"/>
<accession>A0A6P1YQ51</accession>
<dbReference type="SUPFAM" id="SSF50494">
    <property type="entry name" value="Trypsin-like serine proteases"/>
    <property type="match status" value="1"/>
</dbReference>
<dbReference type="Proteomes" id="UP000464751">
    <property type="component" value="Chromosome"/>
</dbReference>
<dbReference type="Pfam" id="PF13365">
    <property type="entry name" value="Trypsin_2"/>
    <property type="match status" value="1"/>
</dbReference>
<dbReference type="KEGG" id="apra:G3A50_15040"/>
<proteinExistence type="predicted"/>
<dbReference type="InterPro" id="IPR009003">
    <property type="entry name" value="Peptidase_S1_PA"/>
</dbReference>
<gene>
    <name evidence="1" type="ORF">G3A50_15040</name>
</gene>
<dbReference type="EMBL" id="CP048630">
    <property type="protein sequence ID" value="QIB34881.1"/>
    <property type="molecule type" value="Genomic_DNA"/>
</dbReference>
<keyword evidence="2" id="KW-1185">Reference proteome</keyword>
<organism evidence="1 2">
    <name type="scientific">Ancylobacter pratisalsi</name>
    <dbReference type="NCBI Taxonomy" id="1745854"/>
    <lineage>
        <taxon>Bacteria</taxon>
        <taxon>Pseudomonadati</taxon>
        <taxon>Pseudomonadota</taxon>
        <taxon>Alphaproteobacteria</taxon>
        <taxon>Hyphomicrobiales</taxon>
        <taxon>Xanthobacteraceae</taxon>
        <taxon>Ancylobacter</taxon>
    </lineage>
</organism>
<sequence length="285" mass="29139">MRRGSLFSTLGGRLLVVLTLAAVPASGHAFERKNPATVSLSPSAIMIDADNRLTPADFARSNGLSSAQLAARFGATGIVRCGAAVGTGQLVGADNVVVTAAHVLFAAGGKLRHSDCSFSIHAGGRRQVVALQLDKVVSGSRSPYAEPAVKDWAVAPLARPVLDARPYALAGSMSVPGTIVLSAGARGTHELPSLQRCQARQVTAAAGGLREVAIDCDAEGGTSGAALLTERGGFIGLYVGFRSTHPGTAGPFSMSHYNFGLTAEGALHAAILDVARSGEQRSASR</sequence>
<dbReference type="InterPro" id="IPR043504">
    <property type="entry name" value="Peptidase_S1_PA_chymotrypsin"/>
</dbReference>
<protein>
    <submittedName>
        <fullName evidence="1">Trypsin-like peptidase domain-containing protein</fullName>
    </submittedName>
</protein>
<evidence type="ECO:0000313" key="1">
    <source>
        <dbReference type="EMBL" id="QIB34881.1"/>
    </source>
</evidence>
<name>A0A6P1YQ51_9HYPH</name>
<reference evidence="1 2" key="1">
    <citation type="submission" date="2020-02" db="EMBL/GenBank/DDBJ databases">
        <authorList>
            <person name="Li G."/>
        </authorList>
    </citation>
    <scope>NUCLEOTIDE SEQUENCE [LARGE SCALE GENOMIC DNA]</scope>
    <source>
        <strain evidence="1 2">DSM 102029</strain>
    </source>
</reference>